<accession>A0ABN4HVU6</accession>
<dbReference type="InterPro" id="IPR012670">
    <property type="entry name" value="T3SS_YscI/HrpB"/>
</dbReference>
<proteinExistence type="predicted"/>
<organism evidence="1 2">
    <name type="scientific">Herbaspirillum hiltneri N3</name>
    <dbReference type="NCBI Taxonomy" id="1262470"/>
    <lineage>
        <taxon>Bacteria</taxon>
        <taxon>Pseudomonadati</taxon>
        <taxon>Pseudomonadota</taxon>
        <taxon>Betaproteobacteria</taxon>
        <taxon>Burkholderiales</taxon>
        <taxon>Oxalobacteraceae</taxon>
        <taxon>Herbaspirillum</taxon>
    </lineage>
</organism>
<evidence type="ECO:0000313" key="1">
    <source>
        <dbReference type="EMBL" id="AKZ62908.1"/>
    </source>
</evidence>
<keyword evidence="2" id="KW-1185">Reference proteome</keyword>
<evidence type="ECO:0000313" key="2">
    <source>
        <dbReference type="Proteomes" id="UP000063429"/>
    </source>
</evidence>
<sequence length="134" mass="14575">MDATTQVAAFSETSARGAEQKSRFSLDIQAFDANEGAQFRAALERRMQQQAIHIPPDSSSLGTAIAGRANNLASQVQKDQLYVSKLLEHATRTGDSLQLMKAMMALNDYQLRVQTISKTVSKAASSVDSLTKLQ</sequence>
<protein>
    <submittedName>
        <fullName evidence="1">Type III secretion protein</fullName>
    </submittedName>
</protein>
<dbReference type="Proteomes" id="UP000063429">
    <property type="component" value="Chromosome"/>
</dbReference>
<dbReference type="Pfam" id="PF17001">
    <property type="entry name" value="T3SS_basalb_I"/>
    <property type="match status" value="1"/>
</dbReference>
<dbReference type="EMBL" id="CP011409">
    <property type="protein sequence ID" value="AKZ62908.1"/>
    <property type="molecule type" value="Genomic_DNA"/>
</dbReference>
<dbReference type="RefSeq" id="WP_053196971.1">
    <property type="nucleotide sequence ID" value="NZ_CP011409.1"/>
</dbReference>
<gene>
    <name evidence="1" type="ORF">F506_09675</name>
</gene>
<reference evidence="2" key="1">
    <citation type="journal article" date="2015" name="Genome Announc.">
        <title>Complete Genome Sequence of Herbaspirillum hiltneri N3 (DSM 17495), Isolated from Surface-Sterilized Wheat Roots.</title>
        <authorList>
            <person name="Guizelini D."/>
            <person name="Saizaki P.M."/>
            <person name="Coimbra N.A."/>
            <person name="Weiss V.A."/>
            <person name="Faoro H."/>
            <person name="Sfeir M.Z."/>
            <person name="Baura V.A."/>
            <person name="Monteiro R.A."/>
            <person name="Chubatsu L.S."/>
            <person name="Souza E.M."/>
            <person name="Cruz L.M."/>
            <person name="Pedrosa F.O."/>
            <person name="Raittz R.T."/>
            <person name="Marchaukoski J.N."/>
            <person name="Steffens M.B."/>
        </authorList>
    </citation>
    <scope>NUCLEOTIDE SEQUENCE [LARGE SCALE GENOMIC DNA]</scope>
    <source>
        <strain evidence="2">N3</strain>
    </source>
</reference>
<name>A0ABN4HVU6_9BURK</name>